<comment type="caution">
    <text evidence="3">The sequence shown here is derived from an EMBL/GenBank/DDBJ whole genome shotgun (WGS) entry which is preliminary data.</text>
</comment>
<evidence type="ECO:0000259" key="2">
    <source>
        <dbReference type="Pfam" id="PF22740"/>
    </source>
</evidence>
<dbReference type="AlphaFoldDB" id="A0A4R2EV53"/>
<proteinExistence type="predicted"/>
<dbReference type="InterPro" id="IPR005337">
    <property type="entry name" value="RapZ-like"/>
</dbReference>
<dbReference type="PANTHER" id="PTHR30448">
    <property type="entry name" value="RNASE ADAPTER PROTEIN RAPZ"/>
    <property type="match status" value="1"/>
</dbReference>
<dbReference type="Proteomes" id="UP000294830">
    <property type="component" value="Unassembled WGS sequence"/>
</dbReference>
<dbReference type="InterPro" id="IPR053931">
    <property type="entry name" value="RapZ_C"/>
</dbReference>
<dbReference type="Pfam" id="PF22740">
    <property type="entry name" value="PapZ_C"/>
    <property type="match status" value="1"/>
</dbReference>
<evidence type="ECO:0000313" key="4">
    <source>
        <dbReference type="Proteomes" id="UP000294830"/>
    </source>
</evidence>
<keyword evidence="4" id="KW-1185">Reference proteome</keyword>
<dbReference type="EMBL" id="SLWB01000006">
    <property type="protein sequence ID" value="TCN68519.1"/>
    <property type="molecule type" value="Genomic_DNA"/>
</dbReference>
<protein>
    <submittedName>
        <fullName evidence="3">Phosphotransferase family enzyme</fullName>
    </submittedName>
</protein>
<dbReference type="Pfam" id="PF01636">
    <property type="entry name" value="APH"/>
    <property type="match status" value="1"/>
</dbReference>
<dbReference type="InterPro" id="IPR011009">
    <property type="entry name" value="Kinase-like_dom_sf"/>
</dbReference>
<dbReference type="SUPFAM" id="SSF56112">
    <property type="entry name" value="Protein kinase-like (PK-like)"/>
    <property type="match status" value="1"/>
</dbReference>
<dbReference type="PANTHER" id="PTHR30448:SF0">
    <property type="entry name" value="RNASE ADAPTER PROTEIN RAPZ"/>
    <property type="match status" value="1"/>
</dbReference>
<feature type="domain" description="RapZ C-terminal" evidence="2">
    <location>
        <begin position="335"/>
        <end position="460"/>
    </location>
</feature>
<dbReference type="Gene3D" id="3.90.1200.10">
    <property type="match status" value="1"/>
</dbReference>
<keyword evidence="3" id="KW-0808">Transferase</keyword>
<sequence>MDSLLRVAEKFLGAKPEIKPLVGAGSNRKYYRIFHDNSTYIGVVGESIAENEAFIYLAEHLLGKGKRVPKVLAVSDDRLAYIQTDLGDISLYDLLMDGSSSTDELMTKVVEDLVKIEIEGVKGIDPSRFYSIQQMDKRSILWDLNYFKYSFLKCTSVQFDELLLEDSFENMANYLCSLDSNFLLYRDFQSRNMMVNNDNPYYIDFQGARLGPLGYDIVSFLYQAKANFSDDVRKKYLNHYYETLRSYGVDTAQVEASINTFILFRTLQVLGTYGFRGFFEKKVHFLQSIAPALRNLRAVISKEYPFEGGYLMEVCKRLADQACKYEVELPADRLTISVTSFSYRKGIPDDFSGNGGGFVFDCRAIYNPGREEALRQLTGMDALVIEHLDANDEMQEFLGDSLNLVDKAVAKYISRSFNHLLVSFGCTGGQHRSVYSAERCARYIKEKFPSVRVVLTHREQNIRRFLD</sequence>
<dbReference type="InterPro" id="IPR002575">
    <property type="entry name" value="Aminoglycoside_PTrfase"/>
</dbReference>
<dbReference type="GO" id="GO:0016740">
    <property type="term" value="F:transferase activity"/>
    <property type="evidence" value="ECO:0007669"/>
    <property type="project" value="UniProtKB-KW"/>
</dbReference>
<dbReference type="GO" id="GO:0005524">
    <property type="term" value="F:ATP binding"/>
    <property type="evidence" value="ECO:0007669"/>
    <property type="project" value="InterPro"/>
</dbReference>
<feature type="domain" description="Aminoglycoside phosphotransferase" evidence="1">
    <location>
        <begin position="18"/>
        <end position="244"/>
    </location>
</feature>
<dbReference type="Gene3D" id="3.30.200.20">
    <property type="entry name" value="Phosphorylase Kinase, domain 1"/>
    <property type="match status" value="1"/>
</dbReference>
<accession>A0A4R2EV53</accession>
<reference evidence="3 4" key="1">
    <citation type="submission" date="2019-03" db="EMBL/GenBank/DDBJ databases">
        <title>Genomic Encyclopedia of Archaeal and Bacterial Type Strains, Phase II (KMG-II): from individual species to whole genera.</title>
        <authorList>
            <person name="Goeker M."/>
        </authorList>
    </citation>
    <scope>NUCLEOTIDE SEQUENCE [LARGE SCALE GENOMIC DNA]</scope>
    <source>
        <strain evidence="3 4">RL-C</strain>
    </source>
</reference>
<name>A0A4R2EV53_9BACT</name>
<evidence type="ECO:0000259" key="1">
    <source>
        <dbReference type="Pfam" id="PF01636"/>
    </source>
</evidence>
<organism evidence="3 4">
    <name type="scientific">Acetobacteroides hydrogenigenes</name>
    <dbReference type="NCBI Taxonomy" id="979970"/>
    <lineage>
        <taxon>Bacteria</taxon>
        <taxon>Pseudomonadati</taxon>
        <taxon>Bacteroidota</taxon>
        <taxon>Bacteroidia</taxon>
        <taxon>Bacteroidales</taxon>
        <taxon>Rikenellaceae</taxon>
        <taxon>Acetobacteroides</taxon>
    </lineage>
</organism>
<dbReference type="RefSeq" id="WP_131839099.1">
    <property type="nucleotide sequence ID" value="NZ_SLWB01000006.1"/>
</dbReference>
<dbReference type="OrthoDB" id="9784461at2"/>
<gene>
    <name evidence="3" type="ORF">CLV25_106101</name>
</gene>
<evidence type="ECO:0000313" key="3">
    <source>
        <dbReference type="EMBL" id="TCN68519.1"/>
    </source>
</evidence>